<dbReference type="InterPro" id="IPR037066">
    <property type="entry name" value="Plug_dom_sf"/>
</dbReference>
<keyword evidence="7" id="KW-0408">Iron</keyword>
<protein>
    <submittedName>
        <fullName evidence="18">TonB-dependent receptor</fullName>
    </submittedName>
</protein>
<dbReference type="InterPro" id="IPR039426">
    <property type="entry name" value="TonB-dep_rcpt-like"/>
</dbReference>
<gene>
    <name evidence="18" type="ORF">H3Z74_12185</name>
</gene>
<organism evidence="18 19">
    <name type="scientific">Sphingomonas alpina</name>
    <dbReference type="NCBI Taxonomy" id="653931"/>
    <lineage>
        <taxon>Bacteria</taxon>
        <taxon>Pseudomonadati</taxon>
        <taxon>Pseudomonadota</taxon>
        <taxon>Alphaproteobacteria</taxon>
        <taxon>Sphingomonadales</taxon>
        <taxon>Sphingomonadaceae</taxon>
        <taxon>Sphingomonas</taxon>
    </lineage>
</organism>
<dbReference type="InterPro" id="IPR036942">
    <property type="entry name" value="Beta-barrel_TonB_sf"/>
</dbReference>
<sequence length="945" mass="100688">MLKKQYMSACALAVLALGLATPALAQDAPAGAAQDQVEDTSTDIVVTAQGRAQALADVPVAISAVTSESLQNSGANDIRQLNQLAPSLLVSSTGSEANGSPRIRGIGTVGDNPGLESSVVVFIDGVYRSRSGIGLNELGEIERIEVLRGPQGTLGGRNSSAGLISIVSKKPSFTFGGNAEATYGNYDFLRLAGSVTGPISEKIAARIDGVYVKRDGFYKDATNDTRVNDRNRYFVRGQLLFEPSSDFSFRLIGDFSRRKEACCGATYVDRSVNPFIGNLNNPATPLTTGLPNGNNIVNVLRDLGQNLGGLNQGYSRNISVSRGRTYDGTTQDWGVSGQLDWDLGGINLTSITAYRDYYNEQGTDTDYSSVDILYNANDGNNRREFKTFTQEIRLQGSAFNDKLDWLVGGFFADEKFRGKSNLRFGSQYGRFATCRIISGGGLAGLYSPTSPGCVAPGVGPATLAAVGGADVAAGFMTLDGINDRGSTVDRYNQNSRSFAVFTHNIIHVTDKVDLTLGLRYTDERKRFSATFGNDNTGCVALQSTLTDDLVAVIPPGRPNAGQPDATRRALAAGLIGLGCQGNATAELNGVSISDKRHEDEFTGTAILSWKPIDDLLLYASYSRGYKAGGFNFDRSALKAPIVAPTATSPLPTTTFAAVGGAQALVGNLQFEPEKVTAYEIGAKYSTGPFSLSIAGFRQEFKSFQLNTFDGTVFIVQNVNGCDASLNGGDRDQSTFTTAPNYNASASTTGRCASGDVGYGVLSQGVELEASLVPARNFRVSAGLTYAKTKYRDNLVGNNSGAPLNPALHKLPGDNLSNAPEVVVTGSAAWTPDIGSTGLSALFYVDTRMSSDYNTGSDLFPQKEQDGFALVNARVGIRGPNEHWSVEFWGQNIFNQNYAQVAFNSPFQAGANTANFQDPQYPGGRQLLSQFLAEPRTYGVTLRGKF</sequence>
<evidence type="ECO:0000256" key="7">
    <source>
        <dbReference type="ARBA" id="ARBA00023004"/>
    </source>
</evidence>
<reference evidence="18 19" key="1">
    <citation type="submission" date="2020-09" db="EMBL/GenBank/DDBJ databases">
        <title>Sphingomonas sp., a new species isolated from pork steak.</title>
        <authorList>
            <person name="Heidler von Heilborn D."/>
        </authorList>
    </citation>
    <scope>NUCLEOTIDE SEQUENCE [LARGE SCALE GENOMIC DNA]</scope>
    <source>
        <strain evidence="19">S8-3T</strain>
    </source>
</reference>
<evidence type="ECO:0000259" key="17">
    <source>
        <dbReference type="Pfam" id="PF07715"/>
    </source>
</evidence>
<keyword evidence="2 12" id="KW-0813">Transport</keyword>
<dbReference type="PANTHER" id="PTHR32552">
    <property type="entry name" value="FERRICHROME IRON RECEPTOR-RELATED"/>
    <property type="match status" value="1"/>
</dbReference>
<evidence type="ECO:0000256" key="15">
    <source>
        <dbReference type="SAM" id="SignalP"/>
    </source>
</evidence>
<keyword evidence="8" id="KW-0406">Ion transport</keyword>
<evidence type="ECO:0000313" key="18">
    <source>
        <dbReference type="EMBL" id="QNQ07592.1"/>
    </source>
</evidence>
<evidence type="ECO:0000256" key="6">
    <source>
        <dbReference type="ARBA" id="ARBA00022729"/>
    </source>
</evidence>
<evidence type="ECO:0000256" key="14">
    <source>
        <dbReference type="RuleBase" id="RU003357"/>
    </source>
</evidence>
<dbReference type="InterPro" id="IPR010917">
    <property type="entry name" value="TonB_rcpt_CS"/>
</dbReference>
<dbReference type="AlphaFoldDB" id="A0A7H0LD39"/>
<dbReference type="SUPFAM" id="SSF56935">
    <property type="entry name" value="Porins"/>
    <property type="match status" value="1"/>
</dbReference>
<feature type="domain" description="TonB-dependent receptor-like beta-barrel" evidence="16">
    <location>
        <begin position="374"/>
        <end position="892"/>
    </location>
</feature>
<dbReference type="InterPro" id="IPR000531">
    <property type="entry name" value="Beta-barrel_TonB"/>
</dbReference>
<evidence type="ECO:0000256" key="9">
    <source>
        <dbReference type="ARBA" id="ARBA00023077"/>
    </source>
</evidence>
<evidence type="ECO:0000256" key="3">
    <source>
        <dbReference type="ARBA" id="ARBA00022452"/>
    </source>
</evidence>
<feature type="chain" id="PRO_5029020286" evidence="15">
    <location>
        <begin position="26"/>
        <end position="945"/>
    </location>
</feature>
<dbReference type="Proteomes" id="UP000516148">
    <property type="component" value="Chromosome"/>
</dbReference>
<keyword evidence="5 12" id="KW-0812">Transmembrane</keyword>
<evidence type="ECO:0000313" key="19">
    <source>
        <dbReference type="Proteomes" id="UP000516148"/>
    </source>
</evidence>
<evidence type="ECO:0000256" key="12">
    <source>
        <dbReference type="PROSITE-ProRule" id="PRU01360"/>
    </source>
</evidence>
<feature type="signal peptide" evidence="15">
    <location>
        <begin position="1"/>
        <end position="25"/>
    </location>
</feature>
<dbReference type="RefSeq" id="WP_187759941.1">
    <property type="nucleotide sequence ID" value="NZ_CP061038.1"/>
</dbReference>
<dbReference type="PROSITE" id="PS01156">
    <property type="entry name" value="TONB_DEPENDENT_REC_2"/>
    <property type="match status" value="1"/>
</dbReference>
<evidence type="ECO:0000256" key="13">
    <source>
        <dbReference type="PROSITE-ProRule" id="PRU10144"/>
    </source>
</evidence>
<dbReference type="Pfam" id="PF07715">
    <property type="entry name" value="Plug"/>
    <property type="match status" value="1"/>
</dbReference>
<dbReference type="GO" id="GO:0009279">
    <property type="term" value="C:cell outer membrane"/>
    <property type="evidence" value="ECO:0007669"/>
    <property type="project" value="UniProtKB-SubCell"/>
</dbReference>
<feature type="domain" description="TonB-dependent receptor plug" evidence="17">
    <location>
        <begin position="55"/>
        <end position="162"/>
    </location>
</feature>
<evidence type="ECO:0000256" key="8">
    <source>
        <dbReference type="ARBA" id="ARBA00023065"/>
    </source>
</evidence>
<dbReference type="InterPro" id="IPR012910">
    <property type="entry name" value="Plug_dom"/>
</dbReference>
<evidence type="ECO:0000259" key="16">
    <source>
        <dbReference type="Pfam" id="PF00593"/>
    </source>
</evidence>
<keyword evidence="19" id="KW-1185">Reference proteome</keyword>
<keyword evidence="6 15" id="KW-0732">Signal</keyword>
<feature type="short sequence motif" description="TonB C-terminal box" evidence="13">
    <location>
        <begin position="928"/>
        <end position="945"/>
    </location>
</feature>
<evidence type="ECO:0000256" key="11">
    <source>
        <dbReference type="ARBA" id="ARBA00023237"/>
    </source>
</evidence>
<dbReference type="Pfam" id="PF00593">
    <property type="entry name" value="TonB_dep_Rec_b-barrel"/>
    <property type="match status" value="1"/>
</dbReference>
<keyword evidence="11 12" id="KW-0998">Cell outer membrane</keyword>
<dbReference type="KEGG" id="spap:H3Z74_12185"/>
<evidence type="ECO:0000256" key="4">
    <source>
        <dbReference type="ARBA" id="ARBA00022496"/>
    </source>
</evidence>
<dbReference type="GO" id="GO:0006826">
    <property type="term" value="P:iron ion transport"/>
    <property type="evidence" value="ECO:0007669"/>
    <property type="project" value="UniProtKB-KW"/>
</dbReference>
<proteinExistence type="inferred from homology"/>
<evidence type="ECO:0000256" key="1">
    <source>
        <dbReference type="ARBA" id="ARBA00004571"/>
    </source>
</evidence>
<dbReference type="Gene3D" id="2.40.170.20">
    <property type="entry name" value="TonB-dependent receptor, beta-barrel domain"/>
    <property type="match status" value="1"/>
</dbReference>
<evidence type="ECO:0000256" key="10">
    <source>
        <dbReference type="ARBA" id="ARBA00023136"/>
    </source>
</evidence>
<accession>A0A7H0LD39</accession>
<keyword evidence="3 12" id="KW-1134">Transmembrane beta strand</keyword>
<comment type="similarity">
    <text evidence="12 14">Belongs to the TonB-dependent receptor family.</text>
</comment>
<dbReference type="EMBL" id="CP061038">
    <property type="protein sequence ID" value="QNQ07592.1"/>
    <property type="molecule type" value="Genomic_DNA"/>
</dbReference>
<name>A0A7H0LD39_9SPHN</name>
<keyword evidence="10 12" id="KW-0472">Membrane</keyword>
<dbReference type="Gene3D" id="2.170.130.10">
    <property type="entry name" value="TonB-dependent receptor, plug domain"/>
    <property type="match status" value="1"/>
</dbReference>
<evidence type="ECO:0000256" key="2">
    <source>
        <dbReference type="ARBA" id="ARBA00022448"/>
    </source>
</evidence>
<evidence type="ECO:0000256" key="5">
    <source>
        <dbReference type="ARBA" id="ARBA00022692"/>
    </source>
</evidence>
<keyword evidence="4" id="KW-0410">Iron transport</keyword>
<keyword evidence="18" id="KW-0675">Receptor</keyword>
<comment type="subcellular location">
    <subcellularLocation>
        <location evidence="1 12">Cell outer membrane</location>
        <topology evidence="1 12">Multi-pass membrane protein</topology>
    </subcellularLocation>
</comment>
<keyword evidence="9 14" id="KW-0798">TonB box</keyword>
<dbReference type="PANTHER" id="PTHR32552:SF81">
    <property type="entry name" value="TONB-DEPENDENT OUTER MEMBRANE RECEPTOR"/>
    <property type="match status" value="1"/>
</dbReference>
<dbReference type="PROSITE" id="PS52016">
    <property type="entry name" value="TONB_DEPENDENT_REC_3"/>
    <property type="match status" value="1"/>
</dbReference>